<comment type="caution">
    <text evidence="3">The sequence shown here is derived from an EMBL/GenBank/DDBJ whole genome shotgun (WGS) entry which is preliminary data.</text>
</comment>
<protein>
    <recommendedName>
        <fullName evidence="1">UPF0597 protein EV201_1038</fullName>
    </recommendedName>
</protein>
<evidence type="ECO:0000256" key="1">
    <source>
        <dbReference type="HAMAP-Rule" id="MF_01845"/>
    </source>
</evidence>
<evidence type="ECO:0000313" key="4">
    <source>
        <dbReference type="Proteomes" id="UP000293562"/>
    </source>
</evidence>
<dbReference type="PANTHER" id="PTHR30501">
    <property type="entry name" value="UPF0597 PROTEIN YHAM"/>
    <property type="match status" value="1"/>
</dbReference>
<feature type="domain" description="Serine dehydratase-like alpha subunit" evidence="2">
    <location>
        <begin position="156"/>
        <end position="416"/>
    </location>
</feature>
<reference evidence="3 4" key="1">
    <citation type="submission" date="2019-02" db="EMBL/GenBank/DDBJ databases">
        <title>Genomic Encyclopedia of Type Strains, Phase IV (KMG-IV): sequencing the most valuable type-strain genomes for metagenomic binning, comparative biology and taxonomic classification.</title>
        <authorList>
            <person name="Goeker M."/>
        </authorList>
    </citation>
    <scope>NUCLEOTIDE SEQUENCE [LARGE SCALE GENOMIC DNA]</scope>
    <source>
        <strain evidence="3 4">DSM 28825</strain>
    </source>
</reference>
<dbReference type="InterPro" id="IPR021144">
    <property type="entry name" value="UPF0597"/>
</dbReference>
<gene>
    <name evidence="3" type="ORF">EV201_1038</name>
</gene>
<dbReference type="PIRSF" id="PIRSF006054">
    <property type="entry name" value="UCP006054"/>
    <property type="match status" value="1"/>
</dbReference>
<dbReference type="Proteomes" id="UP000293562">
    <property type="component" value="Unassembled WGS sequence"/>
</dbReference>
<sequence>MKDVYLQKLKKEFVPAAGCTEPASIALAAAKARETLNAIPERVEMKVSGNVFKNVMGVGIPGSNMVGLPISVALGALGGDSKNGLEIFTNISEEIASQANCFVREGKVEIHMLHDVPKLHVECICYNGDDTSRVVIQDRHENIVLVERNGEVIFTKELKTAEEITEEQEDWSVQSIYNFIKTVDISELQFLLEGVNLNKKIAEEGLKGNYGLQVGKSMLTSIEKGILSEDIINKSVMMAAAGSDARMAGCSMPVMSNCGSGNQGMSLTLPIMVVAEKLKVDEETLLRALALALLISIHMKSFIGQLSALCGVLLSTSGAACGITYMMGGDLTHLSSTLKNMTGSVTGMICDGANSSCAHKISASVSAGIQSSLLALNSQCLSNVDGIVDEDVEATIRNIGRLATEGMEVTDDVILKTMLEKMNKAS</sequence>
<dbReference type="RefSeq" id="WP_130306279.1">
    <property type="nucleotide sequence ID" value="NZ_SHKN01000001.1"/>
</dbReference>
<dbReference type="AlphaFoldDB" id="A0A4Q7VJM1"/>
<evidence type="ECO:0000259" key="2">
    <source>
        <dbReference type="Pfam" id="PF03313"/>
    </source>
</evidence>
<accession>A0A4Q7VJM1</accession>
<dbReference type="GO" id="GO:0080146">
    <property type="term" value="F:L-cysteine desulfhydrase activity"/>
    <property type="evidence" value="ECO:0007669"/>
    <property type="project" value="TreeGrafter"/>
</dbReference>
<organism evidence="3 4">
    <name type="scientific">Ancylomarina subtilis</name>
    <dbReference type="NCBI Taxonomy" id="1639035"/>
    <lineage>
        <taxon>Bacteria</taxon>
        <taxon>Pseudomonadati</taxon>
        <taxon>Bacteroidota</taxon>
        <taxon>Bacteroidia</taxon>
        <taxon>Marinilabiliales</taxon>
        <taxon>Marinifilaceae</taxon>
        <taxon>Ancylomarina</taxon>
    </lineage>
</organism>
<dbReference type="PANTHER" id="PTHR30501:SF2">
    <property type="entry name" value="UPF0597 PROTEIN YHAM"/>
    <property type="match status" value="1"/>
</dbReference>
<dbReference type="Pfam" id="PF03313">
    <property type="entry name" value="SDH_alpha"/>
    <property type="match status" value="1"/>
</dbReference>
<keyword evidence="4" id="KW-1185">Reference proteome</keyword>
<evidence type="ECO:0000313" key="3">
    <source>
        <dbReference type="EMBL" id="RZT96400.1"/>
    </source>
</evidence>
<dbReference type="InterPro" id="IPR005130">
    <property type="entry name" value="Ser_deHydtase-like_asu"/>
</dbReference>
<proteinExistence type="inferred from homology"/>
<comment type="similarity">
    <text evidence="1">Belongs to the UPF0597 family.</text>
</comment>
<name>A0A4Q7VJM1_9BACT</name>
<dbReference type="GO" id="GO:0019450">
    <property type="term" value="P:L-cysteine catabolic process to pyruvate"/>
    <property type="evidence" value="ECO:0007669"/>
    <property type="project" value="TreeGrafter"/>
</dbReference>
<dbReference type="OrthoDB" id="41906at2"/>
<dbReference type="EMBL" id="SHKN01000001">
    <property type="protein sequence ID" value="RZT96400.1"/>
    <property type="molecule type" value="Genomic_DNA"/>
</dbReference>
<dbReference type="HAMAP" id="MF_01845">
    <property type="entry name" value="UPF0597"/>
    <property type="match status" value="1"/>
</dbReference>